<proteinExistence type="inferred from homology"/>
<evidence type="ECO:0000256" key="4">
    <source>
        <dbReference type="ARBA" id="ARBA00022692"/>
    </source>
</evidence>
<evidence type="ECO:0000256" key="2">
    <source>
        <dbReference type="ARBA" id="ARBA00008821"/>
    </source>
</evidence>
<evidence type="ECO:0000256" key="6">
    <source>
        <dbReference type="ARBA" id="ARBA00023136"/>
    </source>
</evidence>
<feature type="transmembrane region" description="Helical" evidence="7">
    <location>
        <begin position="400"/>
        <end position="416"/>
    </location>
</feature>
<dbReference type="InterPro" id="IPR006042">
    <property type="entry name" value="Xan_ur_permease"/>
</dbReference>
<evidence type="ECO:0000256" key="1">
    <source>
        <dbReference type="ARBA" id="ARBA00004141"/>
    </source>
</evidence>
<keyword evidence="3" id="KW-0813">Transport</keyword>
<feature type="transmembrane region" description="Helical" evidence="7">
    <location>
        <begin position="186"/>
        <end position="206"/>
    </location>
</feature>
<comment type="caution">
    <text evidence="8">The sequence shown here is derived from an EMBL/GenBank/DDBJ whole genome shotgun (WGS) entry which is preliminary data.</text>
</comment>
<keyword evidence="4 7" id="KW-0812">Transmembrane</keyword>
<dbReference type="InParanoid" id="A0A5R8QF33"/>
<dbReference type="OrthoDB" id="9779092at2"/>
<evidence type="ECO:0000256" key="3">
    <source>
        <dbReference type="ARBA" id="ARBA00022448"/>
    </source>
</evidence>
<dbReference type="RefSeq" id="WP_138190500.1">
    <property type="nucleotide sequence ID" value="NZ_VBWP01000003.1"/>
</dbReference>
<accession>A0A5R8QF33</accession>
<dbReference type="NCBIfam" id="TIGR00801">
    <property type="entry name" value="ncs2"/>
    <property type="match status" value="1"/>
</dbReference>
<feature type="transmembrane region" description="Helical" evidence="7">
    <location>
        <begin position="20"/>
        <end position="42"/>
    </location>
</feature>
<sequence>MAKVQLVMDVNEKPKNYFQWGLLSLQHVFAMFGSTVLVPYLVGFPPEIALFASGVGTLIYILSTKGQSPVYLGSSFAFITPMIAAGAIANGLGLNNAFMGVALVGCVYIILAFVIKIFGTKWFNYILPPVVIGPVIIVIGLGLASVAIGNAGLLEESFNVSYAIVAAVTTLSAVLALILGKGYIKLIPILIGIVAGYVTACILGIVDFTPVIEQPFFAMPAFSIPFVNYTPEISLEMISIMLPVAIVTVAEHVGDHVVLGSIIGKDLIHKPGLFRTLLGDGIATLLSGLVGGPVETTYAENTGVISMTRIASVFVLGTAAVIAVVLSFIGKFSALISTIPTPVMGGVSIILFGLIALNGVRVLVDNKIDLLNQRNQMMIAIIIVLGLGGAVFFIGPVKLSGMALAAIVGIVLHLVLPGKDAAYGTAHLKEYEEVEDELEAETVVKEAK</sequence>
<feature type="transmembrane region" description="Helical" evidence="7">
    <location>
        <begin position="376"/>
        <end position="394"/>
    </location>
</feature>
<name>A0A5R8QF33_9FIRM</name>
<dbReference type="PANTHER" id="PTHR42810:SF2">
    <property type="entry name" value="PURINE PERMEASE C1399.01C-RELATED"/>
    <property type="match status" value="1"/>
</dbReference>
<dbReference type="GO" id="GO:0042907">
    <property type="term" value="F:xanthine transmembrane transporter activity"/>
    <property type="evidence" value="ECO:0007669"/>
    <property type="project" value="TreeGrafter"/>
</dbReference>
<feature type="transmembrane region" description="Helical" evidence="7">
    <location>
        <begin position="342"/>
        <end position="364"/>
    </location>
</feature>
<evidence type="ECO:0000256" key="5">
    <source>
        <dbReference type="ARBA" id="ARBA00022989"/>
    </source>
</evidence>
<feature type="transmembrane region" description="Helical" evidence="7">
    <location>
        <begin position="310"/>
        <end position="330"/>
    </location>
</feature>
<dbReference type="FunCoup" id="A0A5R8QF33">
    <property type="interactions" value="19"/>
</dbReference>
<dbReference type="PROSITE" id="PS01116">
    <property type="entry name" value="XANTH_URACIL_PERMASE"/>
    <property type="match status" value="1"/>
</dbReference>
<dbReference type="EMBL" id="VBWP01000003">
    <property type="protein sequence ID" value="TLG75279.1"/>
    <property type="molecule type" value="Genomic_DNA"/>
</dbReference>
<comment type="similarity">
    <text evidence="2">Belongs to the nucleobase:cation symporter-2 (NCS2) (TC 2.A.40) family.</text>
</comment>
<feature type="transmembrane region" description="Helical" evidence="7">
    <location>
        <begin position="160"/>
        <end position="179"/>
    </location>
</feature>
<keyword evidence="6 7" id="KW-0472">Membrane</keyword>
<organism evidence="8 9">
    <name type="scientific">Culicoidibacter larvae</name>
    <dbReference type="NCBI Taxonomy" id="2579976"/>
    <lineage>
        <taxon>Bacteria</taxon>
        <taxon>Bacillati</taxon>
        <taxon>Bacillota</taxon>
        <taxon>Culicoidibacteria</taxon>
        <taxon>Culicoidibacterales</taxon>
        <taxon>Culicoidibacteraceae</taxon>
        <taxon>Culicoidibacter</taxon>
    </lineage>
</organism>
<dbReference type="PANTHER" id="PTHR42810">
    <property type="entry name" value="PURINE PERMEASE C1399.01C-RELATED"/>
    <property type="match status" value="1"/>
</dbReference>
<dbReference type="Proteomes" id="UP000306912">
    <property type="component" value="Unassembled WGS sequence"/>
</dbReference>
<dbReference type="AlphaFoldDB" id="A0A5R8QF33"/>
<comment type="subcellular location">
    <subcellularLocation>
        <location evidence="1">Membrane</location>
        <topology evidence="1">Multi-pass membrane protein</topology>
    </subcellularLocation>
</comment>
<protein>
    <submittedName>
        <fullName evidence="8">Uracil permease</fullName>
    </submittedName>
</protein>
<dbReference type="InterPro" id="IPR006043">
    <property type="entry name" value="NCS2"/>
</dbReference>
<keyword evidence="9" id="KW-1185">Reference proteome</keyword>
<reference evidence="8 9" key="1">
    <citation type="submission" date="2019-05" db="EMBL/GenBank/DDBJ databases">
        <title>Culicoidintestinum kansasii gen. nov., sp. nov. from the gastrointestinal tract of the biting midge, Culicoides sonorensis.</title>
        <authorList>
            <person name="Neupane S."/>
            <person name="Ghosh A."/>
            <person name="Gunther S."/>
            <person name="Martin K."/>
            <person name="Zurek L."/>
        </authorList>
    </citation>
    <scope>NUCLEOTIDE SEQUENCE [LARGE SCALE GENOMIC DNA]</scope>
    <source>
        <strain evidence="8 9">CS-1</strain>
    </source>
</reference>
<feature type="transmembrane region" description="Helical" evidence="7">
    <location>
        <begin position="70"/>
        <end position="92"/>
    </location>
</feature>
<evidence type="ECO:0000313" key="8">
    <source>
        <dbReference type="EMBL" id="TLG75279.1"/>
    </source>
</evidence>
<evidence type="ECO:0000256" key="7">
    <source>
        <dbReference type="SAM" id="Phobius"/>
    </source>
</evidence>
<dbReference type="GO" id="GO:0005886">
    <property type="term" value="C:plasma membrane"/>
    <property type="evidence" value="ECO:0007669"/>
    <property type="project" value="TreeGrafter"/>
</dbReference>
<feature type="transmembrane region" description="Helical" evidence="7">
    <location>
        <begin position="125"/>
        <end position="148"/>
    </location>
</feature>
<keyword evidence="5 7" id="KW-1133">Transmembrane helix</keyword>
<feature type="transmembrane region" description="Helical" evidence="7">
    <location>
        <begin position="48"/>
        <end position="63"/>
    </location>
</feature>
<feature type="transmembrane region" description="Helical" evidence="7">
    <location>
        <begin position="98"/>
        <end position="118"/>
    </location>
</feature>
<evidence type="ECO:0000313" key="9">
    <source>
        <dbReference type="Proteomes" id="UP000306912"/>
    </source>
</evidence>
<dbReference type="Pfam" id="PF00860">
    <property type="entry name" value="Xan_ur_permease"/>
    <property type="match status" value="1"/>
</dbReference>
<gene>
    <name evidence="8" type="ORF">FEZ08_04325</name>
</gene>